<dbReference type="Pfam" id="PF05258">
    <property type="entry name" value="DciA"/>
    <property type="match status" value="1"/>
</dbReference>
<proteinExistence type="predicted"/>
<keyword evidence="2" id="KW-1185">Reference proteome</keyword>
<sequence length="186" mass="19851">MSKKKPDLQEAPRSGRMRAAGDLALGIGGITFKKFGFVQGAVVSRWTEIVGERYAKVSTPESIRFPAGKKSGGTLTLAVDGAHAPLLQHLAPMIMERVNLFFGYEAVVKVVFRQGGRAKTAAKPSRPAPAPVPRELGQGLREIADTELRTMLESLAGKIAAADGPPAIVPAPFSLKPRPLRSDQDV</sequence>
<dbReference type="EMBL" id="CP145607">
    <property type="protein sequence ID" value="WWM69347.1"/>
    <property type="molecule type" value="Genomic_DNA"/>
</dbReference>
<evidence type="ECO:0000313" key="2">
    <source>
        <dbReference type="Proteomes" id="UP001382935"/>
    </source>
</evidence>
<organism evidence="1 2">
    <name type="scientific">Sphingomonas kaistensis</name>
    <dbReference type="NCBI Taxonomy" id="298708"/>
    <lineage>
        <taxon>Bacteria</taxon>
        <taxon>Pseudomonadati</taxon>
        <taxon>Pseudomonadota</taxon>
        <taxon>Alphaproteobacteria</taxon>
        <taxon>Sphingomonadales</taxon>
        <taxon>Sphingomonadaceae</taxon>
        <taxon>Sphingomonas</taxon>
    </lineage>
</organism>
<name>A0ABZ2G0K2_9SPHN</name>
<dbReference type="RefSeq" id="WP_338501311.1">
    <property type="nucleotide sequence ID" value="NZ_CP145607.1"/>
</dbReference>
<dbReference type="InterPro" id="IPR007922">
    <property type="entry name" value="DciA-like"/>
</dbReference>
<dbReference type="PIRSF" id="PIRSF032064">
    <property type="entry name" value="UCP032064"/>
    <property type="match status" value="1"/>
</dbReference>
<reference evidence="1 2" key="1">
    <citation type="submission" date="2024-02" db="EMBL/GenBank/DDBJ databases">
        <title>Full genome sequence of Sphingomonas kaistensis.</title>
        <authorList>
            <person name="Poletto B.L."/>
            <person name="Silva G."/>
            <person name="Galante D."/>
            <person name="Campos K.R."/>
            <person name="Santos M.B.N."/>
            <person name="Sacchi C.T."/>
        </authorList>
    </citation>
    <scope>NUCLEOTIDE SEQUENCE [LARGE SCALE GENOMIC DNA]</scope>
    <source>
        <strain evidence="1 2">MA4R</strain>
    </source>
</reference>
<dbReference type="Proteomes" id="UP001382935">
    <property type="component" value="Chromosome"/>
</dbReference>
<evidence type="ECO:0000313" key="1">
    <source>
        <dbReference type="EMBL" id="WWM69347.1"/>
    </source>
</evidence>
<gene>
    <name evidence="1" type="ORF">V6R86_01175</name>
</gene>
<dbReference type="InterPro" id="IPR010593">
    <property type="entry name" value="DUF1159"/>
</dbReference>
<accession>A0ABZ2G0K2</accession>
<protein>
    <submittedName>
        <fullName evidence="1">DciA family protein</fullName>
    </submittedName>
</protein>